<proteinExistence type="predicted"/>
<evidence type="ECO:0000313" key="2">
    <source>
        <dbReference type="Proteomes" id="UP000663866"/>
    </source>
</evidence>
<reference evidence="1" key="1">
    <citation type="submission" date="2021-02" db="EMBL/GenBank/DDBJ databases">
        <authorList>
            <person name="Nowell W R."/>
        </authorList>
    </citation>
    <scope>NUCLEOTIDE SEQUENCE</scope>
</reference>
<dbReference type="EMBL" id="CAJOBG010002441">
    <property type="protein sequence ID" value="CAF4006890.1"/>
    <property type="molecule type" value="Genomic_DNA"/>
</dbReference>
<name>A0A819P082_9BILA</name>
<sequence>MNYNVERFCHAQQHPQDLCYYMRIDSIFENSSVSPSTE</sequence>
<dbReference type="AlphaFoldDB" id="A0A819P082"/>
<feature type="non-terminal residue" evidence="1">
    <location>
        <position position="1"/>
    </location>
</feature>
<accession>A0A819P082</accession>
<protein>
    <submittedName>
        <fullName evidence="1">Uncharacterized protein</fullName>
    </submittedName>
</protein>
<evidence type="ECO:0000313" key="1">
    <source>
        <dbReference type="EMBL" id="CAF4006890.1"/>
    </source>
</evidence>
<gene>
    <name evidence="1" type="ORF">OVN521_LOCUS15381</name>
</gene>
<organism evidence="1 2">
    <name type="scientific">Rotaria magnacalcarata</name>
    <dbReference type="NCBI Taxonomy" id="392030"/>
    <lineage>
        <taxon>Eukaryota</taxon>
        <taxon>Metazoa</taxon>
        <taxon>Spiralia</taxon>
        <taxon>Gnathifera</taxon>
        <taxon>Rotifera</taxon>
        <taxon>Eurotatoria</taxon>
        <taxon>Bdelloidea</taxon>
        <taxon>Philodinida</taxon>
        <taxon>Philodinidae</taxon>
        <taxon>Rotaria</taxon>
    </lineage>
</organism>
<comment type="caution">
    <text evidence="1">The sequence shown here is derived from an EMBL/GenBank/DDBJ whole genome shotgun (WGS) entry which is preliminary data.</text>
</comment>
<keyword evidence="2" id="KW-1185">Reference proteome</keyword>
<dbReference type="Proteomes" id="UP000663866">
    <property type="component" value="Unassembled WGS sequence"/>
</dbReference>